<dbReference type="Proteomes" id="UP001432322">
    <property type="component" value="Unassembled WGS sequence"/>
</dbReference>
<gene>
    <name evidence="2" type="ORF">PFISCL1PPCAC_4891</name>
</gene>
<comment type="caution">
    <text evidence="2">The sequence shown here is derived from an EMBL/GenBank/DDBJ whole genome shotgun (WGS) entry which is preliminary data.</text>
</comment>
<feature type="non-terminal residue" evidence="2">
    <location>
        <position position="1"/>
    </location>
</feature>
<keyword evidence="1" id="KW-1133">Transmembrane helix</keyword>
<keyword evidence="3" id="KW-1185">Reference proteome</keyword>
<evidence type="ECO:0000256" key="1">
    <source>
        <dbReference type="SAM" id="Phobius"/>
    </source>
</evidence>
<name>A0AAV5V2G3_9BILA</name>
<protein>
    <submittedName>
        <fullName evidence="2">Uncharacterized protein</fullName>
    </submittedName>
</protein>
<organism evidence="2 3">
    <name type="scientific">Pristionchus fissidentatus</name>
    <dbReference type="NCBI Taxonomy" id="1538716"/>
    <lineage>
        <taxon>Eukaryota</taxon>
        <taxon>Metazoa</taxon>
        <taxon>Ecdysozoa</taxon>
        <taxon>Nematoda</taxon>
        <taxon>Chromadorea</taxon>
        <taxon>Rhabditida</taxon>
        <taxon>Rhabditina</taxon>
        <taxon>Diplogasteromorpha</taxon>
        <taxon>Diplogasteroidea</taxon>
        <taxon>Neodiplogasteridae</taxon>
        <taxon>Pristionchus</taxon>
    </lineage>
</organism>
<evidence type="ECO:0000313" key="2">
    <source>
        <dbReference type="EMBL" id="GMT13594.1"/>
    </source>
</evidence>
<evidence type="ECO:0000313" key="3">
    <source>
        <dbReference type="Proteomes" id="UP001432322"/>
    </source>
</evidence>
<dbReference type="EMBL" id="BTSY01000002">
    <property type="protein sequence ID" value="GMT13594.1"/>
    <property type="molecule type" value="Genomic_DNA"/>
</dbReference>
<proteinExistence type="predicted"/>
<feature type="transmembrane region" description="Helical" evidence="1">
    <location>
        <begin position="37"/>
        <end position="58"/>
    </location>
</feature>
<sequence length="89" mass="10107">YNIYQVVFSILFPIYLQGVFSDKKKESQSDSVSLGMQFAFIISLILVINAVVVLILALGGYNSHLQREEVAEKEELIMRAMQRNPENVV</sequence>
<keyword evidence="1" id="KW-0812">Transmembrane</keyword>
<dbReference type="AlphaFoldDB" id="A0AAV5V2G3"/>
<reference evidence="2" key="1">
    <citation type="submission" date="2023-10" db="EMBL/GenBank/DDBJ databases">
        <title>Genome assembly of Pristionchus species.</title>
        <authorList>
            <person name="Yoshida K."/>
            <person name="Sommer R.J."/>
        </authorList>
    </citation>
    <scope>NUCLEOTIDE SEQUENCE</scope>
    <source>
        <strain evidence="2">RS5133</strain>
    </source>
</reference>
<accession>A0AAV5V2G3</accession>
<keyword evidence="1" id="KW-0472">Membrane</keyword>